<reference evidence="1 2" key="1">
    <citation type="journal article" date="2024" name="Commun. Biol.">
        <title>Comparative genomic analysis of thermophilic fungi reveals convergent evolutionary adaptations and gene losses.</title>
        <authorList>
            <person name="Steindorff A.S."/>
            <person name="Aguilar-Pontes M.V."/>
            <person name="Robinson A.J."/>
            <person name="Andreopoulos B."/>
            <person name="LaButti K."/>
            <person name="Kuo A."/>
            <person name="Mondo S."/>
            <person name="Riley R."/>
            <person name="Otillar R."/>
            <person name="Haridas S."/>
            <person name="Lipzen A."/>
            <person name="Grimwood J."/>
            <person name="Schmutz J."/>
            <person name="Clum A."/>
            <person name="Reid I.D."/>
            <person name="Moisan M.C."/>
            <person name="Butler G."/>
            <person name="Nguyen T.T.M."/>
            <person name="Dewar K."/>
            <person name="Conant G."/>
            <person name="Drula E."/>
            <person name="Henrissat B."/>
            <person name="Hansel C."/>
            <person name="Singer S."/>
            <person name="Hutchinson M.I."/>
            <person name="de Vries R.P."/>
            <person name="Natvig D.O."/>
            <person name="Powell A.J."/>
            <person name="Tsang A."/>
            <person name="Grigoriev I.V."/>
        </authorList>
    </citation>
    <scope>NUCLEOTIDE SEQUENCE [LARGE SCALE GENOMIC DNA]</scope>
    <source>
        <strain evidence="1 2">ATCC 22073</strain>
    </source>
</reference>
<dbReference type="Proteomes" id="UP001600064">
    <property type="component" value="Unassembled WGS sequence"/>
</dbReference>
<evidence type="ECO:0000313" key="2">
    <source>
        <dbReference type="Proteomes" id="UP001600064"/>
    </source>
</evidence>
<organism evidence="1 2">
    <name type="scientific">Remersonia thermophila</name>
    <dbReference type="NCBI Taxonomy" id="72144"/>
    <lineage>
        <taxon>Eukaryota</taxon>
        <taxon>Fungi</taxon>
        <taxon>Dikarya</taxon>
        <taxon>Ascomycota</taxon>
        <taxon>Pezizomycotina</taxon>
        <taxon>Sordariomycetes</taxon>
        <taxon>Sordariomycetidae</taxon>
        <taxon>Sordariales</taxon>
        <taxon>Sordariales incertae sedis</taxon>
        <taxon>Remersonia</taxon>
    </lineage>
</organism>
<name>A0ABR4D789_9PEZI</name>
<comment type="caution">
    <text evidence="1">The sequence shown here is derived from an EMBL/GenBank/DDBJ whole genome shotgun (WGS) entry which is preliminary data.</text>
</comment>
<evidence type="ECO:0000313" key="1">
    <source>
        <dbReference type="EMBL" id="KAL2265439.1"/>
    </source>
</evidence>
<keyword evidence="2" id="KW-1185">Reference proteome</keyword>
<dbReference type="GeneID" id="98127905"/>
<accession>A0ABR4D789</accession>
<protein>
    <submittedName>
        <fullName evidence="1">Uncharacterized protein</fullName>
    </submittedName>
</protein>
<dbReference type="EMBL" id="JAZGUE010000006">
    <property type="protein sequence ID" value="KAL2265439.1"/>
    <property type="molecule type" value="Genomic_DNA"/>
</dbReference>
<sequence length="164" mass="17215">MRPAASAASAAIAASPACVITVGTEGDGHSASFRSVNPPFVSGGHPSIHPSCRYQDCGPAGCSYTNTSDIRFKTITSTPQQVSPRSSLSAIGTRVFDAVEQTWLQTGSLLLMRGIAPPSPPNNIRSTRFAAAPSKNRARLCAEQIHRDTAFDAACENFRGGPEP</sequence>
<proteinExistence type="predicted"/>
<dbReference type="RefSeq" id="XP_070864166.1">
    <property type="nucleotide sequence ID" value="XM_071013261.1"/>
</dbReference>
<gene>
    <name evidence="1" type="ORF">VTJ83DRAFT_6539</name>
</gene>